<name>A0A2I0TAK6_LIMLA</name>
<evidence type="ECO:0000313" key="2">
    <source>
        <dbReference type="EMBL" id="PKU30831.1"/>
    </source>
</evidence>
<gene>
    <name evidence="2" type="ORF">llap_18865</name>
</gene>
<dbReference type="InterPro" id="IPR006555">
    <property type="entry name" value="ATP-dep_Helicase_C"/>
</dbReference>
<dbReference type="Proteomes" id="UP000233556">
    <property type="component" value="Unassembled WGS sequence"/>
</dbReference>
<reference evidence="3" key="1">
    <citation type="submission" date="2017-11" db="EMBL/GenBank/DDBJ databases">
        <authorList>
            <person name="Lima N.C."/>
            <person name="Parody-Merino A.M."/>
            <person name="Battley P.F."/>
            <person name="Fidler A.E."/>
            <person name="Prosdocimi F."/>
        </authorList>
    </citation>
    <scope>NUCLEOTIDE SEQUENCE [LARGE SCALE GENOMIC DNA]</scope>
</reference>
<dbReference type="EMBL" id="KZ513889">
    <property type="protein sequence ID" value="PKU30831.1"/>
    <property type="molecule type" value="Genomic_DNA"/>
</dbReference>
<dbReference type="InterPro" id="IPR045028">
    <property type="entry name" value="DinG/Rad3-like"/>
</dbReference>
<dbReference type="OrthoDB" id="19182at2759"/>
<dbReference type="InterPro" id="IPR027417">
    <property type="entry name" value="P-loop_NTPase"/>
</dbReference>
<dbReference type="Gene3D" id="3.40.50.300">
    <property type="entry name" value="P-loop containing nucleotide triphosphate hydrolases"/>
    <property type="match status" value="1"/>
</dbReference>
<protein>
    <submittedName>
        <fullName evidence="2">Fanconi anemia group j protein</fullName>
    </submittedName>
</protein>
<keyword evidence="3" id="KW-1185">Reference proteome</keyword>
<dbReference type="GO" id="GO:0005634">
    <property type="term" value="C:nucleus"/>
    <property type="evidence" value="ECO:0007669"/>
    <property type="project" value="TreeGrafter"/>
</dbReference>
<evidence type="ECO:0000313" key="3">
    <source>
        <dbReference type="Proteomes" id="UP000233556"/>
    </source>
</evidence>
<dbReference type="Pfam" id="PF13307">
    <property type="entry name" value="Helicase_C_2"/>
    <property type="match status" value="1"/>
</dbReference>
<evidence type="ECO:0000259" key="1">
    <source>
        <dbReference type="SMART" id="SM00491"/>
    </source>
</evidence>
<proteinExistence type="predicted"/>
<dbReference type="SMART" id="SM00491">
    <property type="entry name" value="HELICc2"/>
    <property type="match status" value="1"/>
</dbReference>
<sequence length="99" mass="11246">MWLLDKLKDRWMHTGLWRNLELVKTVIVEPQGGAKSDFDELLKIYYDAIKCKGEKDGALLIAVCRGKVSEGLDFCDENARAVITIGIPFPNVKDLQRKP</sequence>
<feature type="domain" description="ATP-dependent helicase C-terminal" evidence="1">
    <location>
        <begin position="1"/>
        <end position="98"/>
    </location>
</feature>
<dbReference type="GO" id="GO:0003678">
    <property type="term" value="F:DNA helicase activity"/>
    <property type="evidence" value="ECO:0007669"/>
    <property type="project" value="TreeGrafter"/>
</dbReference>
<organism evidence="2 3">
    <name type="scientific">Limosa lapponica baueri</name>
    <dbReference type="NCBI Taxonomy" id="1758121"/>
    <lineage>
        <taxon>Eukaryota</taxon>
        <taxon>Metazoa</taxon>
        <taxon>Chordata</taxon>
        <taxon>Craniata</taxon>
        <taxon>Vertebrata</taxon>
        <taxon>Euteleostomi</taxon>
        <taxon>Archelosauria</taxon>
        <taxon>Archosauria</taxon>
        <taxon>Dinosauria</taxon>
        <taxon>Saurischia</taxon>
        <taxon>Theropoda</taxon>
        <taxon>Coelurosauria</taxon>
        <taxon>Aves</taxon>
        <taxon>Neognathae</taxon>
        <taxon>Neoaves</taxon>
        <taxon>Charadriiformes</taxon>
        <taxon>Scolopacidae</taxon>
        <taxon>Limosa</taxon>
    </lineage>
</organism>
<accession>A0A2I0TAK6</accession>
<dbReference type="GO" id="GO:1990918">
    <property type="term" value="P:double-strand break repair involved in meiotic recombination"/>
    <property type="evidence" value="ECO:0007669"/>
    <property type="project" value="TreeGrafter"/>
</dbReference>
<reference evidence="3" key="2">
    <citation type="submission" date="2017-12" db="EMBL/GenBank/DDBJ databases">
        <title>Genome sequence of the Bar-tailed Godwit (Limosa lapponica baueri).</title>
        <authorList>
            <person name="Lima N.C.B."/>
            <person name="Parody-Merino A.M."/>
            <person name="Battley P.F."/>
            <person name="Fidler A.E."/>
            <person name="Prosdocimi F."/>
        </authorList>
    </citation>
    <scope>NUCLEOTIDE SEQUENCE [LARGE SCALE GENOMIC DNA]</scope>
</reference>
<dbReference type="PANTHER" id="PTHR11472:SF47">
    <property type="entry name" value="FANCONI ANEMIA GROUP J PROTEIN"/>
    <property type="match status" value="1"/>
</dbReference>
<dbReference type="GO" id="GO:0003676">
    <property type="term" value="F:nucleic acid binding"/>
    <property type="evidence" value="ECO:0007669"/>
    <property type="project" value="InterPro"/>
</dbReference>
<dbReference type="GO" id="GO:0016818">
    <property type="term" value="F:hydrolase activity, acting on acid anhydrides, in phosphorus-containing anhydrides"/>
    <property type="evidence" value="ECO:0007669"/>
    <property type="project" value="InterPro"/>
</dbReference>
<dbReference type="PANTHER" id="PTHR11472">
    <property type="entry name" value="DNA REPAIR DEAD HELICASE RAD3/XP-D SUBFAMILY MEMBER"/>
    <property type="match status" value="1"/>
</dbReference>
<dbReference type="AlphaFoldDB" id="A0A2I0TAK6"/>
<dbReference type="GO" id="GO:0006289">
    <property type="term" value="P:nucleotide-excision repair"/>
    <property type="evidence" value="ECO:0007669"/>
    <property type="project" value="TreeGrafter"/>
</dbReference>
<dbReference type="GO" id="GO:0005524">
    <property type="term" value="F:ATP binding"/>
    <property type="evidence" value="ECO:0007669"/>
    <property type="project" value="InterPro"/>
</dbReference>